<reference evidence="2 3" key="1">
    <citation type="journal article" date="2018" name="PLoS Genet.">
        <title>Population sequencing reveals clonal diversity and ancestral inbreeding in the grapevine cultivar Chardonnay.</title>
        <authorList>
            <person name="Roach M.J."/>
            <person name="Johnson D.L."/>
            <person name="Bohlmann J."/>
            <person name="van Vuuren H.J."/>
            <person name="Jones S.J."/>
            <person name="Pretorius I.S."/>
            <person name="Schmidt S.A."/>
            <person name="Borneman A.R."/>
        </authorList>
    </citation>
    <scope>NUCLEOTIDE SEQUENCE [LARGE SCALE GENOMIC DNA]</scope>
    <source>
        <strain evidence="3">cv. Chardonnay</strain>
        <tissue evidence="2">Leaf</tissue>
    </source>
</reference>
<dbReference type="InterPro" id="IPR036866">
    <property type="entry name" value="RibonucZ/Hydroxyglut_hydro"/>
</dbReference>
<comment type="caution">
    <text evidence="2">The sequence shown here is derived from an EMBL/GenBank/DDBJ whole genome shotgun (WGS) entry which is preliminary data.</text>
</comment>
<dbReference type="Proteomes" id="UP000288805">
    <property type="component" value="Unassembled WGS sequence"/>
</dbReference>
<dbReference type="Pfam" id="PF12706">
    <property type="entry name" value="Lactamase_B_2"/>
    <property type="match status" value="1"/>
</dbReference>
<dbReference type="SUPFAM" id="SSF56281">
    <property type="entry name" value="Metallo-hydrolase/oxidoreductase"/>
    <property type="match status" value="1"/>
</dbReference>
<dbReference type="Gene3D" id="3.60.15.10">
    <property type="entry name" value="Ribonuclease Z/Hydroxyacylglutathione hydrolase-like"/>
    <property type="match status" value="1"/>
</dbReference>
<name>A0A438DHS4_VITVI</name>
<sequence length="233" mass="26447">MLGLKINLEKSKMIPVREMDNVEDLACEIGCKVGKLSSSYLGFPLGASYESVAVWDGVEERFHKKLSLWKRQHLSKGGRLTLLRNTLANLPIYFKSLFNIPRIIILTHEHADAVLGLDDMRAVQPFSPTNDISPTPVYLSQYAMESIATKFPYLVKKKLKEGQELRRVAQLDWKIIESNHEKPFVASGLQFVPLPVMHGEDYLCLGFLFGEKCKVAYISDISRFPSSTEYGEY</sequence>
<dbReference type="InterPro" id="IPR001279">
    <property type="entry name" value="Metallo-B-lactamas"/>
</dbReference>
<gene>
    <name evidence="2" type="primary">SPCC777.06c_1</name>
    <name evidence="2" type="ORF">CK203_111046</name>
</gene>
<dbReference type="PANTHER" id="PTHR42663">
    <property type="entry name" value="HYDROLASE C777.06C-RELATED-RELATED"/>
    <property type="match status" value="1"/>
</dbReference>
<accession>A0A438DHS4</accession>
<dbReference type="AlphaFoldDB" id="A0A438DHS4"/>
<keyword evidence="2" id="KW-0378">Hydrolase</keyword>
<proteinExistence type="predicted"/>
<organism evidence="2 3">
    <name type="scientific">Vitis vinifera</name>
    <name type="common">Grape</name>
    <dbReference type="NCBI Taxonomy" id="29760"/>
    <lineage>
        <taxon>Eukaryota</taxon>
        <taxon>Viridiplantae</taxon>
        <taxon>Streptophyta</taxon>
        <taxon>Embryophyta</taxon>
        <taxon>Tracheophyta</taxon>
        <taxon>Spermatophyta</taxon>
        <taxon>Magnoliopsida</taxon>
        <taxon>eudicotyledons</taxon>
        <taxon>Gunneridae</taxon>
        <taxon>Pentapetalae</taxon>
        <taxon>rosids</taxon>
        <taxon>Vitales</taxon>
        <taxon>Vitaceae</taxon>
        <taxon>Viteae</taxon>
        <taxon>Vitis</taxon>
    </lineage>
</organism>
<protein>
    <submittedName>
        <fullName evidence="2">Putative hydrolase C777.06c</fullName>
    </submittedName>
</protein>
<dbReference type="PANTHER" id="PTHR42663:SF6">
    <property type="entry name" value="HYDROLASE C777.06C-RELATED"/>
    <property type="match status" value="1"/>
</dbReference>
<dbReference type="GO" id="GO:0016787">
    <property type="term" value="F:hydrolase activity"/>
    <property type="evidence" value="ECO:0007669"/>
    <property type="project" value="UniProtKB-KW"/>
</dbReference>
<evidence type="ECO:0000313" key="2">
    <source>
        <dbReference type="EMBL" id="RVW34906.1"/>
    </source>
</evidence>
<feature type="domain" description="Metallo-beta-lactamase" evidence="1">
    <location>
        <begin position="102"/>
        <end position="227"/>
    </location>
</feature>
<evidence type="ECO:0000313" key="3">
    <source>
        <dbReference type="Proteomes" id="UP000288805"/>
    </source>
</evidence>
<dbReference type="EMBL" id="QGNW01001620">
    <property type="protein sequence ID" value="RVW34906.1"/>
    <property type="molecule type" value="Genomic_DNA"/>
</dbReference>
<evidence type="ECO:0000259" key="1">
    <source>
        <dbReference type="Pfam" id="PF12706"/>
    </source>
</evidence>